<organism evidence="8 9">
    <name type="scientific">Gomphosphaeria aponina SAG 52.96 = DSM 107014</name>
    <dbReference type="NCBI Taxonomy" id="1521640"/>
    <lineage>
        <taxon>Bacteria</taxon>
        <taxon>Bacillati</taxon>
        <taxon>Cyanobacteriota</taxon>
        <taxon>Cyanophyceae</taxon>
        <taxon>Oscillatoriophycideae</taxon>
        <taxon>Chroococcales</taxon>
        <taxon>Gomphosphaeriaceae</taxon>
        <taxon>Gomphosphaeria</taxon>
    </lineage>
</organism>
<feature type="domain" description="PpiC" evidence="7">
    <location>
        <begin position="113"/>
        <end position="205"/>
    </location>
</feature>
<dbReference type="EC" id="5.2.1.8" evidence="2"/>
<dbReference type="GO" id="GO:0003755">
    <property type="term" value="F:peptidyl-prolyl cis-trans isomerase activity"/>
    <property type="evidence" value="ECO:0007669"/>
    <property type="project" value="UniProtKB-KW"/>
</dbReference>
<comment type="caution">
    <text evidence="8">The sequence shown here is derived from an EMBL/GenBank/DDBJ whole genome shotgun (WGS) entry which is preliminary data.</text>
</comment>
<evidence type="ECO:0000256" key="2">
    <source>
        <dbReference type="ARBA" id="ARBA00013194"/>
    </source>
</evidence>
<gene>
    <name evidence="8" type="ORF">DSM107014_16240</name>
</gene>
<comment type="catalytic activity">
    <reaction evidence="1">
        <text>[protein]-peptidylproline (omega=180) = [protein]-peptidylproline (omega=0)</text>
        <dbReference type="Rhea" id="RHEA:16237"/>
        <dbReference type="Rhea" id="RHEA-COMP:10747"/>
        <dbReference type="Rhea" id="RHEA-COMP:10748"/>
        <dbReference type="ChEBI" id="CHEBI:83833"/>
        <dbReference type="ChEBI" id="CHEBI:83834"/>
        <dbReference type="EC" id="5.2.1.8"/>
    </reaction>
</comment>
<evidence type="ECO:0000256" key="3">
    <source>
        <dbReference type="ARBA" id="ARBA00022729"/>
    </source>
</evidence>
<accession>A0A941GS83</accession>
<dbReference type="PROSITE" id="PS50198">
    <property type="entry name" value="PPIC_PPIASE_2"/>
    <property type="match status" value="1"/>
</dbReference>
<dbReference type="Gene3D" id="3.10.50.40">
    <property type="match status" value="1"/>
</dbReference>
<evidence type="ECO:0000313" key="8">
    <source>
        <dbReference type="EMBL" id="MBR8829419.1"/>
    </source>
</evidence>
<evidence type="ECO:0000256" key="1">
    <source>
        <dbReference type="ARBA" id="ARBA00000971"/>
    </source>
</evidence>
<protein>
    <recommendedName>
        <fullName evidence="2">peptidylprolyl isomerase</fullName>
        <ecNumber evidence="2">5.2.1.8</ecNumber>
    </recommendedName>
</protein>
<dbReference type="InterPro" id="IPR027304">
    <property type="entry name" value="Trigger_fact/SurA_dom_sf"/>
</dbReference>
<dbReference type="Proteomes" id="UP000767446">
    <property type="component" value="Unassembled WGS sequence"/>
</dbReference>
<proteinExistence type="predicted"/>
<dbReference type="AlphaFoldDB" id="A0A941GS83"/>
<sequence>MNILLKVGDQQIGEEDLLSLLTQYQMLQALAREILIDQAIASQECTQEEQEQERNKFYQQNKITAEELPAWLKEQRLTKEQWEKLVLRRLKLDKFKQATWGNKLEAYFLKRKTQLDRIVYSLIRTQDGGIAQELYFRIQEGEATFAELAKEYSKGTEAVTGGLIGPVEANVPHPKIAHLLRTSKPGQVLPPTPVENWWIIVRLENFVAAELDEQMEQKLLEEQWRVWLREQLQQKVSLFPEEATASIDDEAKTSKNTES</sequence>
<dbReference type="InterPro" id="IPR050245">
    <property type="entry name" value="PrsA_foldase"/>
</dbReference>
<dbReference type="InterPro" id="IPR000297">
    <property type="entry name" value="PPIase_PpiC"/>
</dbReference>
<dbReference type="Pfam" id="PF00639">
    <property type="entry name" value="Rotamase"/>
    <property type="match status" value="1"/>
</dbReference>
<reference evidence="8" key="1">
    <citation type="submission" date="2021-02" db="EMBL/GenBank/DDBJ databases">
        <title>Metagenome analyses of Stigonema ocellatum DSM 106950, Chlorogloea purpurea SAG 13.99 and Gomphosphaeria aponina DSM 107014.</title>
        <authorList>
            <person name="Marter P."/>
            <person name="Huang S."/>
        </authorList>
    </citation>
    <scope>NUCLEOTIDE SEQUENCE</scope>
    <source>
        <strain evidence="8">JP213</strain>
    </source>
</reference>
<keyword evidence="5 6" id="KW-0413">Isomerase</keyword>
<dbReference type="PANTHER" id="PTHR47245:SF1">
    <property type="entry name" value="FOLDASE PROTEIN PRSA"/>
    <property type="match status" value="1"/>
</dbReference>
<name>A0A941GS83_9CHRO</name>
<dbReference type="EMBL" id="JADQBC010000134">
    <property type="protein sequence ID" value="MBR8829419.1"/>
    <property type="molecule type" value="Genomic_DNA"/>
</dbReference>
<evidence type="ECO:0000256" key="4">
    <source>
        <dbReference type="ARBA" id="ARBA00023110"/>
    </source>
</evidence>
<evidence type="ECO:0000313" key="9">
    <source>
        <dbReference type="Proteomes" id="UP000767446"/>
    </source>
</evidence>
<dbReference type="PANTHER" id="PTHR47245">
    <property type="entry name" value="PEPTIDYLPROLYL ISOMERASE"/>
    <property type="match status" value="1"/>
</dbReference>
<evidence type="ECO:0000256" key="5">
    <source>
        <dbReference type="ARBA" id="ARBA00023235"/>
    </source>
</evidence>
<keyword evidence="3" id="KW-0732">Signal</keyword>
<evidence type="ECO:0000256" key="6">
    <source>
        <dbReference type="PROSITE-ProRule" id="PRU00278"/>
    </source>
</evidence>
<evidence type="ECO:0000259" key="7">
    <source>
        <dbReference type="PROSITE" id="PS50198"/>
    </source>
</evidence>
<keyword evidence="4 6" id="KW-0697">Rotamase</keyword>
<dbReference type="SUPFAM" id="SSF54534">
    <property type="entry name" value="FKBP-like"/>
    <property type="match status" value="1"/>
</dbReference>
<dbReference type="InterPro" id="IPR046357">
    <property type="entry name" value="PPIase_dom_sf"/>
</dbReference>
<dbReference type="SUPFAM" id="SSF109998">
    <property type="entry name" value="Triger factor/SurA peptide-binding domain-like"/>
    <property type="match status" value="1"/>
</dbReference>